<reference evidence="1" key="4">
    <citation type="submission" date="2024-05" db="EMBL/GenBank/DDBJ databases">
        <authorList>
            <person name="Sun Q."/>
            <person name="Zhou Y."/>
        </authorList>
    </citation>
    <scope>NUCLEOTIDE SEQUENCE</scope>
    <source>
        <strain evidence="1">CGMCC 4.5581</strain>
    </source>
</reference>
<evidence type="ECO:0000313" key="4">
    <source>
        <dbReference type="Proteomes" id="UP000648663"/>
    </source>
</evidence>
<reference evidence="2 3" key="3">
    <citation type="submission" date="2020-02" db="EMBL/GenBank/DDBJ databases">
        <title>Sequencing the genomes of 1000 actinobacteria strains.</title>
        <authorList>
            <person name="Klenk H.-P."/>
        </authorList>
    </citation>
    <scope>NUCLEOTIDE SEQUENCE [LARGE SCALE GENOMIC DNA]</scope>
    <source>
        <strain evidence="2 3">DSM 45201</strain>
    </source>
</reference>
<dbReference type="AlphaFoldDB" id="A0A846LJ91"/>
<proteinExistence type="predicted"/>
<evidence type="ECO:0000313" key="3">
    <source>
        <dbReference type="Proteomes" id="UP000552836"/>
    </source>
</evidence>
<evidence type="ECO:0000313" key="2">
    <source>
        <dbReference type="EMBL" id="NIH67361.1"/>
    </source>
</evidence>
<comment type="caution">
    <text evidence="2">The sequence shown here is derived from an EMBL/GenBank/DDBJ whole genome shotgun (WGS) entry which is preliminary data.</text>
</comment>
<accession>A0A846LJ91</accession>
<reference evidence="4" key="2">
    <citation type="journal article" date="2019" name="Int. J. Syst. Evol. Microbiol.">
        <title>The Global Catalogue of Microorganisms (GCM) 10K type strain sequencing project: providing services to taxonomists for standard genome sequencing and annotation.</title>
        <authorList>
            <consortium name="The Broad Institute Genomics Platform"/>
            <consortium name="The Broad Institute Genome Sequencing Center for Infectious Disease"/>
            <person name="Wu L."/>
            <person name="Ma J."/>
        </authorList>
    </citation>
    <scope>NUCLEOTIDE SEQUENCE [LARGE SCALE GENOMIC DNA]</scope>
    <source>
        <strain evidence="4">CGMCC 4.5581</strain>
    </source>
</reference>
<protein>
    <submittedName>
        <fullName evidence="2">Uncharacterized protein</fullName>
    </submittedName>
</protein>
<sequence>MTKAKAEQEQRQTAAEDFRTCLTSGRASMTDVDALTAEWLSTTAAAEVAALLVQGCEAGVQRAERALINDDTAVADVLADVLRKLYAGRLPVQVVTLATDVKPNDNGDPVLFILQEKAGKNTGGILSGKLMIILFRPPPPLFAELDGQMIESACREWGYAMEVGMWSSIDHGDYCQDPASVTVQRAWLPVPVLTREPEDADFRAFEGETRNTLRNAVTGQGRTPRLYESGEEMEGRAWAKSVSHKVLSKTQDKRVRRMVIEVVTNVWPDVQIASAPGMLLREAVAGKGGTYDRGRGTGRLCRALQGGRPRLPGALRGHQAVRRHRALRSDVPAQLTGRLAR</sequence>
<gene>
    <name evidence="2" type="ORF">FB380_001807</name>
    <name evidence="1" type="ORF">GCM10011589_07850</name>
</gene>
<organism evidence="2 3">
    <name type="scientific">Modestobacter marinus</name>
    <dbReference type="NCBI Taxonomy" id="477641"/>
    <lineage>
        <taxon>Bacteria</taxon>
        <taxon>Bacillati</taxon>
        <taxon>Actinomycetota</taxon>
        <taxon>Actinomycetes</taxon>
        <taxon>Geodermatophilales</taxon>
        <taxon>Geodermatophilaceae</taxon>
        <taxon>Modestobacter</taxon>
    </lineage>
</organism>
<reference evidence="1" key="1">
    <citation type="journal article" date="2014" name="Int. J. Syst. Evol. Microbiol.">
        <title>Complete genome of a new Firmicutes species belonging to the dominant human colonic microbiota ('Ruminococcus bicirculans') reveals two chromosomes and a selective capacity to utilize plant glucans.</title>
        <authorList>
            <consortium name="NISC Comparative Sequencing Program"/>
            <person name="Wegmann U."/>
            <person name="Louis P."/>
            <person name="Goesmann A."/>
            <person name="Henrissat B."/>
            <person name="Duncan S.H."/>
            <person name="Flint H.J."/>
        </authorList>
    </citation>
    <scope>NUCLEOTIDE SEQUENCE</scope>
    <source>
        <strain evidence="1">CGMCC 4.5581</strain>
    </source>
</reference>
<dbReference type="Proteomes" id="UP000648663">
    <property type="component" value="Unassembled WGS sequence"/>
</dbReference>
<evidence type="ECO:0000313" key="1">
    <source>
        <dbReference type="EMBL" id="GGL54243.1"/>
    </source>
</evidence>
<keyword evidence="4" id="KW-1185">Reference proteome</keyword>
<dbReference type="RefSeq" id="WP_166754792.1">
    <property type="nucleotide sequence ID" value="NZ_BAABJU010000001.1"/>
</dbReference>
<dbReference type="EMBL" id="BMMI01000001">
    <property type="protein sequence ID" value="GGL54243.1"/>
    <property type="molecule type" value="Genomic_DNA"/>
</dbReference>
<name>A0A846LJ91_9ACTN</name>
<dbReference type="Proteomes" id="UP000552836">
    <property type="component" value="Unassembled WGS sequence"/>
</dbReference>
<dbReference type="EMBL" id="JAAMPA010000001">
    <property type="protein sequence ID" value="NIH67361.1"/>
    <property type="molecule type" value="Genomic_DNA"/>
</dbReference>